<dbReference type="Proteomes" id="UP001140560">
    <property type="component" value="Unassembled WGS sequence"/>
</dbReference>
<name>A0A9W9CRF5_9PLEO</name>
<dbReference type="AlphaFoldDB" id="A0A9W9CRF5"/>
<dbReference type="OrthoDB" id="3202396at2759"/>
<keyword evidence="2" id="KW-1185">Reference proteome</keyword>
<sequence length="206" mass="23094">MKGVIPYRTSVVLPNEKGIMSDNPAESPVCAIVLAVISNHPLGMFAEGFKEIGDRFDDMVREMSADATKHGFLGSSTWINAGERTTANEYMSILYFENEHALHEYAHGPMHTATTQWWRDTEKRLKHIGIMHEVFACPKNSWEAIYLNYKPVGLGATTKEVTSETGQKEWVNPLVKIKGKLNYSKGRMGRSVGAKEWDTLSTQVSD</sequence>
<proteinExistence type="predicted"/>
<evidence type="ECO:0000313" key="2">
    <source>
        <dbReference type="Proteomes" id="UP001140560"/>
    </source>
</evidence>
<organism evidence="1 2">
    <name type="scientific">Neocucurbitaria cava</name>
    <dbReference type="NCBI Taxonomy" id="798079"/>
    <lineage>
        <taxon>Eukaryota</taxon>
        <taxon>Fungi</taxon>
        <taxon>Dikarya</taxon>
        <taxon>Ascomycota</taxon>
        <taxon>Pezizomycotina</taxon>
        <taxon>Dothideomycetes</taxon>
        <taxon>Pleosporomycetidae</taxon>
        <taxon>Pleosporales</taxon>
        <taxon>Pleosporineae</taxon>
        <taxon>Cucurbitariaceae</taxon>
        <taxon>Neocucurbitaria</taxon>
    </lineage>
</organism>
<reference evidence="1" key="1">
    <citation type="submission" date="2022-10" db="EMBL/GenBank/DDBJ databases">
        <title>Tapping the CABI collections for fungal endophytes: first genome assemblies for Collariella, Neodidymelliopsis, Ascochyta clinopodiicola, Didymella pomorum, Didymosphaeria variabile, Neocosmospora piperis and Neocucurbitaria cava.</title>
        <authorList>
            <person name="Hill R."/>
        </authorList>
    </citation>
    <scope>NUCLEOTIDE SEQUENCE</scope>
    <source>
        <strain evidence="1">IMI 356814</strain>
    </source>
</reference>
<accession>A0A9W9CRF5</accession>
<dbReference type="SUPFAM" id="SSF54909">
    <property type="entry name" value="Dimeric alpha+beta barrel"/>
    <property type="match status" value="1"/>
</dbReference>
<comment type="caution">
    <text evidence="1">The sequence shown here is derived from an EMBL/GenBank/DDBJ whole genome shotgun (WGS) entry which is preliminary data.</text>
</comment>
<protein>
    <submittedName>
        <fullName evidence="1">Uncharacterized protein</fullName>
    </submittedName>
</protein>
<dbReference type="InterPro" id="IPR025444">
    <property type="entry name" value="Monooxy_af470"/>
</dbReference>
<dbReference type="Pfam" id="PF13826">
    <property type="entry name" value="Monooxy_af470-like"/>
    <property type="match status" value="1"/>
</dbReference>
<evidence type="ECO:0000313" key="1">
    <source>
        <dbReference type="EMBL" id="KAJ4377871.1"/>
    </source>
</evidence>
<gene>
    <name evidence="1" type="ORF">N0V83_000701</name>
</gene>
<dbReference type="EMBL" id="JAPEUY010000001">
    <property type="protein sequence ID" value="KAJ4377871.1"/>
    <property type="molecule type" value="Genomic_DNA"/>
</dbReference>
<dbReference type="InterPro" id="IPR011008">
    <property type="entry name" value="Dimeric_a/b-barrel"/>
</dbReference>